<dbReference type="InterPro" id="IPR002347">
    <property type="entry name" value="SDR_fam"/>
</dbReference>
<gene>
    <name evidence="7" type="ORF">MJG50_09615</name>
</gene>
<dbReference type="Pfam" id="PF00106">
    <property type="entry name" value="adh_short"/>
    <property type="match status" value="1"/>
</dbReference>
<accession>A0AAW5E887</accession>
<evidence type="ECO:0000256" key="5">
    <source>
        <dbReference type="ARBA" id="ARBA00023002"/>
    </source>
</evidence>
<comment type="subcellular location">
    <subcellularLocation>
        <location evidence="1">Cytoplasm</location>
    </subcellularLocation>
</comment>
<dbReference type="NCBIfam" id="NF005381">
    <property type="entry name" value="PRK06924.1"/>
    <property type="match status" value="1"/>
</dbReference>
<proteinExistence type="inferred from homology"/>
<evidence type="ECO:0000256" key="6">
    <source>
        <dbReference type="RuleBase" id="RU000363"/>
    </source>
</evidence>
<sequence>MKYFIITGTSRGLGESLVKQLLHKNHTIFCISRKQNNELKDFASSQGINLYYFSCDLQKNEEIEKVMERIFSSIDFSSAEGIYLINNAGVIDPIKPIGKANTREISENIHVNLIAPMILSTYFIRHTSSFSTKKVVVNISSGAANNPRHGWSTYSSSKAGLDMFTKSVGLEQEVTENPVTMISFSPGVMDTDMQKTIRSTDEEDFTDVNQFIEFNEKGMLRSPDYVAGIILDLIFNQALINGNIYDIKSFV</sequence>
<organism evidence="7 8">
    <name type="scientific">Fredinandcohnia quinoae</name>
    <dbReference type="NCBI Taxonomy" id="2918902"/>
    <lineage>
        <taxon>Bacteria</taxon>
        <taxon>Bacillati</taxon>
        <taxon>Bacillota</taxon>
        <taxon>Bacilli</taxon>
        <taxon>Bacillales</taxon>
        <taxon>Bacillaceae</taxon>
        <taxon>Fredinandcohnia</taxon>
    </lineage>
</organism>
<dbReference type="InterPro" id="IPR051721">
    <property type="entry name" value="Biopterin_syn/organic_redct"/>
</dbReference>
<dbReference type="GO" id="GO:0005737">
    <property type="term" value="C:cytoplasm"/>
    <property type="evidence" value="ECO:0007669"/>
    <property type="project" value="UniProtKB-SubCell"/>
</dbReference>
<dbReference type="EC" id="1.1.1.320" evidence="7"/>
<dbReference type="PRINTS" id="PR00080">
    <property type="entry name" value="SDRFAMILY"/>
</dbReference>
<dbReference type="GO" id="GO:0004757">
    <property type="term" value="F:sepiapterin reductase (NADP+) activity"/>
    <property type="evidence" value="ECO:0007669"/>
    <property type="project" value="TreeGrafter"/>
</dbReference>
<keyword evidence="8" id="KW-1185">Reference proteome</keyword>
<evidence type="ECO:0000256" key="3">
    <source>
        <dbReference type="ARBA" id="ARBA00022490"/>
    </source>
</evidence>
<dbReference type="AlphaFoldDB" id="A0AAW5E887"/>
<dbReference type="PANTHER" id="PTHR44085">
    <property type="entry name" value="SEPIAPTERIN REDUCTASE"/>
    <property type="match status" value="1"/>
</dbReference>
<keyword evidence="3" id="KW-0963">Cytoplasm</keyword>
<dbReference type="RefSeq" id="WP_240255205.1">
    <property type="nucleotide sequence ID" value="NZ_JAKTTI010000012.1"/>
</dbReference>
<dbReference type="SUPFAM" id="SSF51735">
    <property type="entry name" value="NAD(P)-binding Rossmann-fold domains"/>
    <property type="match status" value="1"/>
</dbReference>
<evidence type="ECO:0000313" key="8">
    <source>
        <dbReference type="Proteomes" id="UP001431131"/>
    </source>
</evidence>
<name>A0AAW5E887_9BACI</name>
<dbReference type="PANTHER" id="PTHR44085:SF2">
    <property type="entry name" value="SEPIAPTERIN REDUCTASE"/>
    <property type="match status" value="1"/>
</dbReference>
<evidence type="ECO:0000256" key="2">
    <source>
        <dbReference type="ARBA" id="ARBA00006484"/>
    </source>
</evidence>
<evidence type="ECO:0000313" key="7">
    <source>
        <dbReference type="EMBL" id="MCH1625586.1"/>
    </source>
</evidence>
<keyword evidence="4" id="KW-0521">NADP</keyword>
<dbReference type="EMBL" id="JAKTTI010000012">
    <property type="protein sequence ID" value="MCH1625586.1"/>
    <property type="molecule type" value="Genomic_DNA"/>
</dbReference>
<dbReference type="PRINTS" id="PR00081">
    <property type="entry name" value="GDHRDH"/>
</dbReference>
<keyword evidence="5 7" id="KW-0560">Oxidoreductase</keyword>
<dbReference type="InterPro" id="IPR020904">
    <property type="entry name" value="Sc_DH/Rdtase_CS"/>
</dbReference>
<comment type="similarity">
    <text evidence="2 6">Belongs to the short-chain dehydrogenases/reductases (SDR) family.</text>
</comment>
<dbReference type="Gene3D" id="3.40.50.720">
    <property type="entry name" value="NAD(P)-binding Rossmann-like Domain"/>
    <property type="match status" value="1"/>
</dbReference>
<reference evidence="7" key="1">
    <citation type="submission" date="2022-02" db="EMBL/GenBank/DDBJ databases">
        <title>Fredinandcohnia quinoae sp. nov. isolated from Chenopodium quinoa seeds.</title>
        <authorList>
            <person name="Saati-Santamaria Z."/>
            <person name="Flores-Felix J.D."/>
            <person name="Igual J.M."/>
            <person name="Velazquez E."/>
            <person name="Garcia-Fraile P."/>
            <person name="Martinez-Molina E."/>
        </authorList>
    </citation>
    <scope>NUCLEOTIDE SEQUENCE</scope>
    <source>
        <strain evidence="7">SECRCQ15</strain>
    </source>
</reference>
<dbReference type="PROSITE" id="PS00061">
    <property type="entry name" value="ADH_SHORT"/>
    <property type="match status" value="1"/>
</dbReference>
<dbReference type="Proteomes" id="UP001431131">
    <property type="component" value="Unassembled WGS sequence"/>
</dbReference>
<dbReference type="GO" id="GO:0006729">
    <property type="term" value="P:tetrahydrobiopterin biosynthetic process"/>
    <property type="evidence" value="ECO:0007669"/>
    <property type="project" value="TreeGrafter"/>
</dbReference>
<comment type="caution">
    <text evidence="7">The sequence shown here is derived from an EMBL/GenBank/DDBJ whole genome shotgun (WGS) entry which is preliminary data.</text>
</comment>
<evidence type="ECO:0000256" key="1">
    <source>
        <dbReference type="ARBA" id="ARBA00004496"/>
    </source>
</evidence>
<evidence type="ECO:0000256" key="4">
    <source>
        <dbReference type="ARBA" id="ARBA00022857"/>
    </source>
</evidence>
<protein>
    <submittedName>
        <fullName evidence="7">(S)-benzoin forming benzil reductase</fullName>
        <ecNumber evidence="7">1.1.1.320</ecNumber>
    </submittedName>
</protein>
<dbReference type="InterPro" id="IPR036291">
    <property type="entry name" value="NAD(P)-bd_dom_sf"/>
</dbReference>